<feature type="region of interest" description="Disordered" evidence="1">
    <location>
        <begin position="74"/>
        <end position="130"/>
    </location>
</feature>
<evidence type="ECO:0000256" key="1">
    <source>
        <dbReference type="SAM" id="MobiDB-lite"/>
    </source>
</evidence>
<name>A0ABN9UVH6_9DINO</name>
<dbReference type="EMBL" id="CAUYUJ010016242">
    <property type="protein sequence ID" value="CAK0863258.1"/>
    <property type="molecule type" value="Genomic_DNA"/>
</dbReference>
<gene>
    <name evidence="3" type="ORF">PCOR1329_LOCUS51454</name>
</gene>
<sequence length="130" mass="13857">MPIRIHVRVAFLCHTVRAFVQECAQDAADPGGLLVRGGRRRYPWPSTMGVPPASRLWISHPILEGDAWRLRGSRRVPCSDSAAAPGSTKRGRGAAGDAAAQRVAPPALPPRRLGATRGPRRSPHGGCDVA</sequence>
<comment type="caution">
    <text evidence="3">The sequence shown here is derived from an EMBL/GenBank/DDBJ whole genome shotgun (WGS) entry which is preliminary data.</text>
</comment>
<keyword evidence="2" id="KW-0732">Signal</keyword>
<evidence type="ECO:0000313" key="3">
    <source>
        <dbReference type="EMBL" id="CAK0863258.1"/>
    </source>
</evidence>
<reference evidence="3" key="1">
    <citation type="submission" date="2023-10" db="EMBL/GenBank/DDBJ databases">
        <authorList>
            <person name="Chen Y."/>
            <person name="Shah S."/>
            <person name="Dougan E. K."/>
            <person name="Thang M."/>
            <person name="Chan C."/>
        </authorList>
    </citation>
    <scope>NUCLEOTIDE SEQUENCE [LARGE SCALE GENOMIC DNA]</scope>
</reference>
<evidence type="ECO:0000256" key="2">
    <source>
        <dbReference type="SAM" id="SignalP"/>
    </source>
</evidence>
<feature type="signal peptide" evidence="2">
    <location>
        <begin position="1"/>
        <end position="18"/>
    </location>
</feature>
<proteinExistence type="predicted"/>
<protein>
    <submittedName>
        <fullName evidence="3">Uncharacterized protein</fullName>
    </submittedName>
</protein>
<feature type="non-terminal residue" evidence="3">
    <location>
        <position position="130"/>
    </location>
</feature>
<organism evidence="3 4">
    <name type="scientific">Prorocentrum cordatum</name>
    <dbReference type="NCBI Taxonomy" id="2364126"/>
    <lineage>
        <taxon>Eukaryota</taxon>
        <taxon>Sar</taxon>
        <taxon>Alveolata</taxon>
        <taxon>Dinophyceae</taxon>
        <taxon>Prorocentrales</taxon>
        <taxon>Prorocentraceae</taxon>
        <taxon>Prorocentrum</taxon>
    </lineage>
</organism>
<evidence type="ECO:0000313" key="4">
    <source>
        <dbReference type="Proteomes" id="UP001189429"/>
    </source>
</evidence>
<feature type="compositionally biased region" description="Low complexity" evidence="1">
    <location>
        <begin position="95"/>
        <end position="117"/>
    </location>
</feature>
<feature type="chain" id="PRO_5045078622" evidence="2">
    <location>
        <begin position="19"/>
        <end position="130"/>
    </location>
</feature>
<accession>A0ABN9UVH6</accession>
<dbReference type="Proteomes" id="UP001189429">
    <property type="component" value="Unassembled WGS sequence"/>
</dbReference>
<keyword evidence="4" id="KW-1185">Reference proteome</keyword>